<dbReference type="PROSITE" id="PS00167">
    <property type="entry name" value="TRP_SYNTHASE_ALPHA"/>
    <property type="match status" value="1"/>
</dbReference>
<accession>A0A1W1BRI5</accession>
<dbReference type="EMBL" id="FPHB01000038">
    <property type="protein sequence ID" value="SFV56136.1"/>
    <property type="molecule type" value="Genomic_DNA"/>
</dbReference>
<dbReference type="AlphaFoldDB" id="A0A1W1BRI5"/>
<dbReference type="InterPro" id="IPR018204">
    <property type="entry name" value="Trp_synthase_alpha_AS"/>
</dbReference>
<evidence type="ECO:0000256" key="6">
    <source>
        <dbReference type="ARBA" id="ARBA00023141"/>
    </source>
</evidence>
<keyword evidence="7 9" id="KW-0456">Lyase</keyword>
<evidence type="ECO:0000256" key="8">
    <source>
        <dbReference type="ARBA" id="ARBA00049047"/>
    </source>
</evidence>
<comment type="subunit">
    <text evidence="2">Tetramer of two alpha and two beta chains.</text>
</comment>
<organism evidence="9">
    <name type="scientific">hydrothermal vent metagenome</name>
    <dbReference type="NCBI Taxonomy" id="652676"/>
    <lineage>
        <taxon>unclassified sequences</taxon>
        <taxon>metagenomes</taxon>
        <taxon>ecological metagenomes</taxon>
    </lineage>
</organism>
<dbReference type="HAMAP" id="MF_00131">
    <property type="entry name" value="Trp_synth_alpha"/>
    <property type="match status" value="1"/>
</dbReference>
<dbReference type="InterPro" id="IPR002028">
    <property type="entry name" value="Trp_synthase_suA"/>
</dbReference>
<proteinExistence type="inferred from homology"/>
<dbReference type="NCBIfam" id="TIGR00262">
    <property type="entry name" value="trpA"/>
    <property type="match status" value="1"/>
</dbReference>
<evidence type="ECO:0000313" key="9">
    <source>
        <dbReference type="EMBL" id="SFV56136.1"/>
    </source>
</evidence>
<evidence type="ECO:0000256" key="5">
    <source>
        <dbReference type="ARBA" id="ARBA00022822"/>
    </source>
</evidence>
<dbReference type="PANTHER" id="PTHR43406:SF1">
    <property type="entry name" value="TRYPTOPHAN SYNTHASE ALPHA CHAIN, CHLOROPLASTIC"/>
    <property type="match status" value="1"/>
</dbReference>
<evidence type="ECO:0000256" key="4">
    <source>
        <dbReference type="ARBA" id="ARBA00022605"/>
    </source>
</evidence>
<dbReference type="GO" id="GO:0005829">
    <property type="term" value="C:cytosol"/>
    <property type="evidence" value="ECO:0007669"/>
    <property type="project" value="TreeGrafter"/>
</dbReference>
<sequence>MSKQLVAYITSAFPNKEFTTQLALALSESGVDTLEIGVPFSDPVADGPLIEAANQRSLANGFRFSDLLDISKEITSKVDLLWMGYFNSFYQQDLNKLLPLSKEIGINGYIIPDLPYEETLRYQKLFDENNLVNISFVAPTDSKERIATITKDAKKFIYMVAYTGITGSGKDEDLQPVIEDIRASTPTPIYVGFGVNAKTAKQKAKHSDGVIVGSAFIDILLKEDLSYTQKIEQCCKLAKVIKEEINSD</sequence>
<dbReference type="GO" id="GO:0004834">
    <property type="term" value="F:tryptophan synthase activity"/>
    <property type="evidence" value="ECO:0007669"/>
    <property type="project" value="UniProtKB-EC"/>
</dbReference>
<comment type="pathway">
    <text evidence="1">Amino-acid biosynthesis; L-tryptophan biosynthesis; L-tryptophan from chorismate: step 5/5.</text>
</comment>
<dbReference type="EC" id="4.2.1.20" evidence="3"/>
<evidence type="ECO:0000256" key="1">
    <source>
        <dbReference type="ARBA" id="ARBA00004733"/>
    </source>
</evidence>
<protein>
    <recommendedName>
        <fullName evidence="3">tryptophan synthase</fullName>
        <ecNumber evidence="3">4.2.1.20</ecNumber>
    </recommendedName>
</protein>
<dbReference type="PANTHER" id="PTHR43406">
    <property type="entry name" value="TRYPTOPHAN SYNTHASE, ALPHA CHAIN"/>
    <property type="match status" value="1"/>
</dbReference>
<keyword evidence="6" id="KW-0057">Aromatic amino acid biosynthesis</keyword>
<evidence type="ECO:0000256" key="2">
    <source>
        <dbReference type="ARBA" id="ARBA00011270"/>
    </source>
</evidence>
<gene>
    <name evidence="9" type="ORF">MNB_SM-7-356</name>
</gene>
<dbReference type="InterPro" id="IPR013785">
    <property type="entry name" value="Aldolase_TIM"/>
</dbReference>
<dbReference type="UniPathway" id="UPA00035">
    <property type="reaction ID" value="UER00044"/>
</dbReference>
<comment type="catalytic activity">
    <reaction evidence="8">
        <text>(1S,2R)-1-C-(indol-3-yl)glycerol 3-phosphate + L-serine = D-glyceraldehyde 3-phosphate + L-tryptophan + H2O</text>
        <dbReference type="Rhea" id="RHEA:10532"/>
        <dbReference type="ChEBI" id="CHEBI:15377"/>
        <dbReference type="ChEBI" id="CHEBI:33384"/>
        <dbReference type="ChEBI" id="CHEBI:57912"/>
        <dbReference type="ChEBI" id="CHEBI:58866"/>
        <dbReference type="ChEBI" id="CHEBI:59776"/>
        <dbReference type="EC" id="4.2.1.20"/>
    </reaction>
</comment>
<keyword evidence="4" id="KW-0028">Amino-acid biosynthesis</keyword>
<evidence type="ECO:0000256" key="7">
    <source>
        <dbReference type="ARBA" id="ARBA00023239"/>
    </source>
</evidence>
<dbReference type="CDD" id="cd04724">
    <property type="entry name" value="Tryptophan_synthase_alpha"/>
    <property type="match status" value="1"/>
</dbReference>
<keyword evidence="5" id="KW-0822">Tryptophan biosynthesis</keyword>
<evidence type="ECO:0000256" key="3">
    <source>
        <dbReference type="ARBA" id="ARBA00012043"/>
    </source>
</evidence>
<name>A0A1W1BRI5_9ZZZZ</name>
<dbReference type="Pfam" id="PF00290">
    <property type="entry name" value="Trp_syntA"/>
    <property type="match status" value="1"/>
</dbReference>
<reference evidence="9" key="1">
    <citation type="submission" date="2016-10" db="EMBL/GenBank/DDBJ databases">
        <authorList>
            <person name="de Groot N.N."/>
        </authorList>
    </citation>
    <scope>NUCLEOTIDE SEQUENCE</scope>
</reference>
<dbReference type="InterPro" id="IPR011060">
    <property type="entry name" value="RibuloseP-bd_barrel"/>
</dbReference>
<dbReference type="Gene3D" id="3.20.20.70">
    <property type="entry name" value="Aldolase class I"/>
    <property type="match status" value="1"/>
</dbReference>
<dbReference type="SUPFAM" id="SSF51366">
    <property type="entry name" value="Ribulose-phoshate binding barrel"/>
    <property type="match status" value="1"/>
</dbReference>